<gene>
    <name evidence="2" type="ORF">DV515_00017526</name>
</gene>
<feature type="non-terminal residue" evidence="2">
    <location>
        <position position="1"/>
    </location>
</feature>
<evidence type="ECO:0000313" key="3">
    <source>
        <dbReference type="Proteomes" id="UP000276834"/>
    </source>
</evidence>
<reference evidence="2 3" key="1">
    <citation type="journal article" date="2018" name="Proc. R. Soc. B">
        <title>A non-coding region near Follistatin controls head colour polymorphism in the Gouldian finch.</title>
        <authorList>
            <person name="Toomey M.B."/>
            <person name="Marques C.I."/>
            <person name="Andrade P."/>
            <person name="Araujo P.M."/>
            <person name="Sabatino S."/>
            <person name="Gazda M.A."/>
            <person name="Afonso S."/>
            <person name="Lopes R.J."/>
            <person name="Corbo J.C."/>
            <person name="Carneiro M."/>
        </authorList>
    </citation>
    <scope>NUCLEOTIDE SEQUENCE [LARGE SCALE GENOMIC DNA]</scope>
    <source>
        <strain evidence="2">Red01</strain>
        <tissue evidence="2">Muscle</tissue>
    </source>
</reference>
<sequence length="89" mass="9788">HSSWKDHPQPQLIPNPPKSTQIHRQGGFGFSQLFLGHGAQPRALNNFRPKRIKGKVLTHSGPRKQEMRGLEVKVFLSPPGPSPGAPEAP</sequence>
<proteinExistence type="predicted"/>
<keyword evidence="3" id="KW-1185">Reference proteome</keyword>
<accession>A0A3L8QB16</accession>
<dbReference type="EMBL" id="QUSF01001232">
    <property type="protein sequence ID" value="RLV64409.1"/>
    <property type="molecule type" value="Genomic_DNA"/>
</dbReference>
<protein>
    <submittedName>
        <fullName evidence="2">Uncharacterized protein</fullName>
    </submittedName>
</protein>
<organism evidence="2 3">
    <name type="scientific">Chloebia gouldiae</name>
    <name type="common">Gouldian finch</name>
    <name type="synonym">Erythrura gouldiae</name>
    <dbReference type="NCBI Taxonomy" id="44316"/>
    <lineage>
        <taxon>Eukaryota</taxon>
        <taxon>Metazoa</taxon>
        <taxon>Chordata</taxon>
        <taxon>Craniata</taxon>
        <taxon>Vertebrata</taxon>
        <taxon>Euteleostomi</taxon>
        <taxon>Archelosauria</taxon>
        <taxon>Archosauria</taxon>
        <taxon>Dinosauria</taxon>
        <taxon>Saurischia</taxon>
        <taxon>Theropoda</taxon>
        <taxon>Coelurosauria</taxon>
        <taxon>Aves</taxon>
        <taxon>Neognathae</taxon>
        <taxon>Neoaves</taxon>
        <taxon>Telluraves</taxon>
        <taxon>Australaves</taxon>
        <taxon>Passeriformes</taxon>
        <taxon>Passeroidea</taxon>
        <taxon>Passeridae</taxon>
        <taxon>Chloebia</taxon>
    </lineage>
</organism>
<feature type="region of interest" description="Disordered" evidence="1">
    <location>
        <begin position="1"/>
        <end position="26"/>
    </location>
</feature>
<dbReference type="Proteomes" id="UP000276834">
    <property type="component" value="Unassembled WGS sequence"/>
</dbReference>
<evidence type="ECO:0000313" key="2">
    <source>
        <dbReference type="EMBL" id="RLV64409.1"/>
    </source>
</evidence>
<evidence type="ECO:0000256" key="1">
    <source>
        <dbReference type="SAM" id="MobiDB-lite"/>
    </source>
</evidence>
<feature type="compositionally biased region" description="Pro residues" evidence="1">
    <location>
        <begin position="78"/>
        <end position="89"/>
    </location>
</feature>
<comment type="caution">
    <text evidence="2">The sequence shown here is derived from an EMBL/GenBank/DDBJ whole genome shotgun (WGS) entry which is preliminary data.</text>
</comment>
<name>A0A3L8QB16_CHLGU</name>
<feature type="region of interest" description="Disordered" evidence="1">
    <location>
        <begin position="41"/>
        <end position="89"/>
    </location>
</feature>
<dbReference type="AlphaFoldDB" id="A0A3L8QB16"/>